<dbReference type="AlphaFoldDB" id="A0A0R2KBK1"/>
<sequence>MRFIGVFEREEYQRSVKKVWLIGAVYTIVFQLMATIAVLVEVFYDPKLMHGDKIDQIGSPYFVAVAAGLFVIFVATSPRLRKTFFQTGRSRMTWQKFVSLVALMLLIQLIFTVYSNGLESLLNQLGFTANAELKSASAGSETWSMFLYSGFLAPITEEIVFRGFVLRSVQPYGISAAILLSAGLFGLYHLNIMQSPFAFGIGLILAVVALKFGIKWSIALHSFNNLVLGDVFGRILDALPKQASSVLNVIIFVGGGLVGAWILWQKRQRIKSWYARHRLRRHELKLVFGNWLGIVITVLSIIMMVANLSHK</sequence>
<dbReference type="PANTHER" id="PTHR36435:SF1">
    <property type="entry name" value="CAAX AMINO TERMINAL PROTEASE FAMILY PROTEIN"/>
    <property type="match status" value="1"/>
</dbReference>
<dbReference type="STRING" id="89059.LAC1533_2070"/>
<dbReference type="GO" id="GO:0006508">
    <property type="term" value="P:proteolysis"/>
    <property type="evidence" value="ECO:0007669"/>
    <property type="project" value="UniProtKB-KW"/>
</dbReference>
<comment type="caution">
    <text evidence="4">The sequence shown here is derived from an EMBL/GenBank/DDBJ whole genome shotgun (WGS) entry which is preliminary data.</text>
</comment>
<keyword evidence="2" id="KW-0812">Transmembrane</keyword>
<dbReference type="OrthoDB" id="8607342at2"/>
<feature type="domain" description="CAAX prenyl protease 2/Lysostaphin resistance protein A-like" evidence="3">
    <location>
        <begin position="141"/>
        <end position="227"/>
    </location>
</feature>
<dbReference type="Pfam" id="PF02517">
    <property type="entry name" value="Rce1-like"/>
    <property type="match status" value="1"/>
</dbReference>
<dbReference type="PANTHER" id="PTHR36435">
    <property type="entry name" value="SLR1288 PROTEIN"/>
    <property type="match status" value="1"/>
</dbReference>
<dbReference type="RefSeq" id="WP_010497556.1">
    <property type="nucleotide sequence ID" value="NZ_CP113926.1"/>
</dbReference>
<evidence type="ECO:0000313" key="5">
    <source>
        <dbReference type="Proteomes" id="UP000051491"/>
    </source>
</evidence>
<evidence type="ECO:0000256" key="1">
    <source>
        <dbReference type="ARBA" id="ARBA00009067"/>
    </source>
</evidence>
<dbReference type="EMBL" id="JQBK01000041">
    <property type="protein sequence ID" value="KRN83700.1"/>
    <property type="molecule type" value="Genomic_DNA"/>
</dbReference>
<organism evidence="4 5">
    <name type="scientific">Ligilactobacillus acidipiscis</name>
    <dbReference type="NCBI Taxonomy" id="89059"/>
    <lineage>
        <taxon>Bacteria</taxon>
        <taxon>Bacillati</taxon>
        <taxon>Bacillota</taxon>
        <taxon>Bacilli</taxon>
        <taxon>Lactobacillales</taxon>
        <taxon>Lactobacillaceae</taxon>
        <taxon>Ligilactobacillus</taxon>
    </lineage>
</organism>
<feature type="transmembrane region" description="Helical" evidence="2">
    <location>
        <begin position="284"/>
        <end position="306"/>
    </location>
</feature>
<feature type="transmembrane region" description="Helical" evidence="2">
    <location>
        <begin position="97"/>
        <end position="115"/>
    </location>
</feature>
<feature type="transmembrane region" description="Helical" evidence="2">
    <location>
        <begin position="197"/>
        <end position="223"/>
    </location>
</feature>
<dbReference type="GO" id="GO:0004175">
    <property type="term" value="F:endopeptidase activity"/>
    <property type="evidence" value="ECO:0007669"/>
    <property type="project" value="UniProtKB-ARBA"/>
</dbReference>
<feature type="transmembrane region" description="Helical" evidence="2">
    <location>
        <begin position="172"/>
        <end position="190"/>
    </location>
</feature>
<keyword evidence="4" id="KW-0378">Hydrolase</keyword>
<feature type="transmembrane region" description="Helical" evidence="2">
    <location>
        <begin position="56"/>
        <end position="76"/>
    </location>
</feature>
<dbReference type="Proteomes" id="UP000051491">
    <property type="component" value="Unassembled WGS sequence"/>
</dbReference>
<accession>A0A0R2KBK1</accession>
<feature type="transmembrane region" description="Helical" evidence="2">
    <location>
        <begin position="243"/>
        <end position="264"/>
    </location>
</feature>
<comment type="similarity">
    <text evidence="1">Belongs to the UPF0177 family.</text>
</comment>
<dbReference type="InterPro" id="IPR052710">
    <property type="entry name" value="CAAX_protease"/>
</dbReference>
<evidence type="ECO:0000256" key="2">
    <source>
        <dbReference type="SAM" id="Phobius"/>
    </source>
</evidence>
<protein>
    <submittedName>
        <fullName evidence="4">CAAX amino protease</fullName>
    </submittedName>
</protein>
<dbReference type="PATRIC" id="fig|89059.3.peg.1539"/>
<dbReference type="InterPro" id="IPR003675">
    <property type="entry name" value="Rce1/LyrA-like_dom"/>
</dbReference>
<evidence type="ECO:0000259" key="3">
    <source>
        <dbReference type="Pfam" id="PF02517"/>
    </source>
</evidence>
<reference evidence="4 5" key="1">
    <citation type="journal article" date="2015" name="Genome Announc.">
        <title>Expanding the biotechnology potential of lactobacilli through comparative genomics of 213 strains and associated genera.</title>
        <authorList>
            <person name="Sun Z."/>
            <person name="Harris H.M."/>
            <person name="McCann A."/>
            <person name="Guo C."/>
            <person name="Argimon S."/>
            <person name="Zhang W."/>
            <person name="Yang X."/>
            <person name="Jeffery I.B."/>
            <person name="Cooney J.C."/>
            <person name="Kagawa T.F."/>
            <person name="Liu W."/>
            <person name="Song Y."/>
            <person name="Salvetti E."/>
            <person name="Wrobel A."/>
            <person name="Rasinkangas P."/>
            <person name="Parkhill J."/>
            <person name="Rea M.C."/>
            <person name="O'Sullivan O."/>
            <person name="Ritari J."/>
            <person name="Douillard F.P."/>
            <person name="Paul Ross R."/>
            <person name="Yang R."/>
            <person name="Briner A.E."/>
            <person name="Felis G.E."/>
            <person name="de Vos W.M."/>
            <person name="Barrangou R."/>
            <person name="Klaenhammer T.R."/>
            <person name="Caufield P.W."/>
            <person name="Cui Y."/>
            <person name="Zhang H."/>
            <person name="O'Toole P.W."/>
        </authorList>
    </citation>
    <scope>NUCLEOTIDE SEQUENCE [LARGE SCALE GENOMIC DNA]</scope>
    <source>
        <strain evidence="4 5">DSM 15353</strain>
    </source>
</reference>
<evidence type="ECO:0000313" key="4">
    <source>
        <dbReference type="EMBL" id="KRN83700.1"/>
    </source>
</evidence>
<keyword evidence="4" id="KW-0645">Protease</keyword>
<gene>
    <name evidence="4" type="ORF">IV43_GL001437</name>
</gene>
<dbReference type="GeneID" id="95350172"/>
<dbReference type="GO" id="GO:0080120">
    <property type="term" value="P:CAAX-box protein maturation"/>
    <property type="evidence" value="ECO:0007669"/>
    <property type="project" value="UniProtKB-ARBA"/>
</dbReference>
<keyword evidence="2" id="KW-1133">Transmembrane helix</keyword>
<feature type="transmembrane region" description="Helical" evidence="2">
    <location>
        <begin position="20"/>
        <end position="44"/>
    </location>
</feature>
<proteinExistence type="inferred from homology"/>
<name>A0A0R2KBK1_9LACO</name>
<keyword evidence="2" id="KW-0472">Membrane</keyword>